<comment type="caution">
    <text evidence="2">The sequence shown here is derived from an EMBL/GenBank/DDBJ whole genome shotgun (WGS) entry which is preliminary data.</text>
</comment>
<feature type="transmembrane region" description="Helical" evidence="1">
    <location>
        <begin position="354"/>
        <end position="374"/>
    </location>
</feature>
<evidence type="ECO:0000256" key="1">
    <source>
        <dbReference type="SAM" id="Phobius"/>
    </source>
</evidence>
<feature type="transmembrane region" description="Helical" evidence="1">
    <location>
        <begin position="224"/>
        <end position="245"/>
    </location>
</feature>
<sequence>MKNFVSNSAVKIICVILTPVISYMAIFSIIATMTNINQDIHNYDATSEQSNYITKEDYQMHSFLESDQCMELLTDDAYNICSLFSAYQMVDSSYLASYSADRSNLQVLVYSAKDNMNTSLYFNNRIQIEEGLSTVVEMTASYDPETTIVTKLVLDKELSKDDKYKAAFESYAYMNDYQNVFAATSIIFSLLFIVLLIFLCAGVGHKKNSDTVFLNFYNRIPIEIILAIYIAVLIFTARGIAEIYMMPYRYDGLKPLLPQTALLSVPPFLIINIILVPFIVSMAARIKASTNKVLPFWKNFLIPRLIHFICVQAKKAAIFIVKNSSAVFVGILSFLIYIIVNMFLIFSLASLKGVSVFLTIAFNIGVLIFICLFLSNLDRLRKETQALEKGEYALTDSNSYMLFFRKFAESLNHTKEGMSVALEKSIKSERFKTELITNVSHDLK</sequence>
<evidence type="ECO:0000313" key="2">
    <source>
        <dbReference type="EMBL" id="HIU50282.1"/>
    </source>
</evidence>
<feature type="non-terminal residue" evidence="2">
    <location>
        <position position="444"/>
    </location>
</feature>
<organism evidence="2 3">
    <name type="scientific">Candidatus Limousia pullorum</name>
    <dbReference type="NCBI Taxonomy" id="2840860"/>
    <lineage>
        <taxon>Bacteria</taxon>
        <taxon>Bacillati</taxon>
        <taxon>Bacillota</taxon>
        <taxon>Clostridia</taxon>
        <taxon>Eubacteriales</taxon>
        <taxon>Oscillospiraceae</taxon>
        <taxon>Oscillospiraceae incertae sedis</taxon>
        <taxon>Candidatus Limousia</taxon>
    </lineage>
</organism>
<evidence type="ECO:0000313" key="3">
    <source>
        <dbReference type="Proteomes" id="UP000824118"/>
    </source>
</evidence>
<feature type="transmembrane region" description="Helical" evidence="1">
    <location>
        <begin position="325"/>
        <end position="348"/>
    </location>
</feature>
<accession>A0A9D1LYH8</accession>
<dbReference type="AlphaFoldDB" id="A0A9D1LYH8"/>
<dbReference type="EMBL" id="DVNG01000066">
    <property type="protein sequence ID" value="HIU50282.1"/>
    <property type="molecule type" value="Genomic_DNA"/>
</dbReference>
<keyword evidence="1" id="KW-0472">Membrane</keyword>
<feature type="transmembrane region" description="Helical" evidence="1">
    <location>
        <begin position="265"/>
        <end position="284"/>
    </location>
</feature>
<name>A0A9D1LYH8_9FIRM</name>
<feature type="transmembrane region" description="Helical" evidence="1">
    <location>
        <begin position="180"/>
        <end position="203"/>
    </location>
</feature>
<protein>
    <submittedName>
        <fullName evidence="2">Uncharacterized protein</fullName>
    </submittedName>
</protein>
<reference evidence="2" key="2">
    <citation type="journal article" date="2021" name="PeerJ">
        <title>Extensive microbial diversity within the chicken gut microbiome revealed by metagenomics and culture.</title>
        <authorList>
            <person name="Gilroy R."/>
            <person name="Ravi A."/>
            <person name="Getino M."/>
            <person name="Pursley I."/>
            <person name="Horton D.L."/>
            <person name="Alikhan N.F."/>
            <person name="Baker D."/>
            <person name="Gharbi K."/>
            <person name="Hall N."/>
            <person name="Watson M."/>
            <person name="Adriaenssens E.M."/>
            <person name="Foster-Nyarko E."/>
            <person name="Jarju S."/>
            <person name="Secka A."/>
            <person name="Antonio M."/>
            <person name="Oren A."/>
            <person name="Chaudhuri R.R."/>
            <person name="La Ragione R."/>
            <person name="Hildebrand F."/>
            <person name="Pallen M.J."/>
        </authorList>
    </citation>
    <scope>NUCLEOTIDE SEQUENCE</scope>
    <source>
        <strain evidence="2">ChiGjej1B1-1684</strain>
    </source>
</reference>
<feature type="transmembrane region" description="Helical" evidence="1">
    <location>
        <begin position="12"/>
        <end position="33"/>
    </location>
</feature>
<proteinExistence type="predicted"/>
<dbReference type="Proteomes" id="UP000824118">
    <property type="component" value="Unassembled WGS sequence"/>
</dbReference>
<keyword evidence="1" id="KW-1133">Transmembrane helix</keyword>
<reference evidence="2" key="1">
    <citation type="submission" date="2020-10" db="EMBL/GenBank/DDBJ databases">
        <authorList>
            <person name="Gilroy R."/>
        </authorList>
    </citation>
    <scope>NUCLEOTIDE SEQUENCE</scope>
    <source>
        <strain evidence="2">ChiGjej1B1-1684</strain>
    </source>
</reference>
<keyword evidence="1" id="KW-0812">Transmembrane</keyword>
<gene>
    <name evidence="2" type="ORF">IAD22_04650</name>
</gene>